<feature type="compositionally biased region" description="Polar residues" evidence="1">
    <location>
        <begin position="274"/>
        <end position="286"/>
    </location>
</feature>
<keyword evidence="3" id="KW-1185">Reference proteome</keyword>
<reference evidence="3" key="1">
    <citation type="journal article" date="2021" name="BMC Genomics">
        <title>Chromosome-level genome assembly and manually-curated proteome of model necrotroph Parastagonospora nodorum Sn15 reveals a genome-wide trove of candidate effector homologs, and redundancy of virulence-related functions within an accessory chromosome.</title>
        <authorList>
            <person name="Bertazzoni S."/>
            <person name="Jones D.A.B."/>
            <person name="Phan H.T."/>
            <person name="Tan K.-C."/>
            <person name="Hane J.K."/>
        </authorList>
    </citation>
    <scope>NUCLEOTIDE SEQUENCE [LARGE SCALE GENOMIC DNA]</scope>
    <source>
        <strain evidence="3">SN15 / ATCC MYA-4574 / FGSC 10173)</strain>
    </source>
</reference>
<feature type="compositionally biased region" description="Basic and acidic residues" evidence="1">
    <location>
        <begin position="232"/>
        <end position="273"/>
    </location>
</feature>
<feature type="region of interest" description="Disordered" evidence="1">
    <location>
        <begin position="1"/>
        <end position="321"/>
    </location>
</feature>
<feature type="compositionally biased region" description="Basic and acidic residues" evidence="1">
    <location>
        <begin position="294"/>
        <end position="321"/>
    </location>
</feature>
<dbReference type="RefSeq" id="XP_001800788.1">
    <property type="nucleotide sequence ID" value="XM_001800736.1"/>
</dbReference>
<dbReference type="KEGG" id="pno:SNOG_10519"/>
<dbReference type="AlphaFoldDB" id="A0A7U2I889"/>
<dbReference type="VEuPathDB" id="FungiDB:JI435_105190"/>
<dbReference type="OrthoDB" id="5388207at2759"/>
<gene>
    <name evidence="2" type="ORF">JI435_105190</name>
</gene>
<organism evidence="2 3">
    <name type="scientific">Phaeosphaeria nodorum (strain SN15 / ATCC MYA-4574 / FGSC 10173)</name>
    <name type="common">Glume blotch fungus</name>
    <name type="synonym">Parastagonospora nodorum</name>
    <dbReference type="NCBI Taxonomy" id="321614"/>
    <lineage>
        <taxon>Eukaryota</taxon>
        <taxon>Fungi</taxon>
        <taxon>Dikarya</taxon>
        <taxon>Ascomycota</taxon>
        <taxon>Pezizomycotina</taxon>
        <taxon>Dothideomycetes</taxon>
        <taxon>Pleosporomycetidae</taxon>
        <taxon>Pleosporales</taxon>
        <taxon>Pleosporineae</taxon>
        <taxon>Phaeosphaeriaceae</taxon>
        <taxon>Parastagonospora</taxon>
    </lineage>
</organism>
<feature type="compositionally biased region" description="Low complexity" evidence="1">
    <location>
        <begin position="91"/>
        <end position="108"/>
    </location>
</feature>
<feature type="compositionally biased region" description="Basic and acidic residues" evidence="1">
    <location>
        <begin position="139"/>
        <end position="154"/>
    </location>
</feature>
<feature type="compositionally biased region" description="Low complexity" evidence="1">
    <location>
        <begin position="1"/>
        <end position="17"/>
    </location>
</feature>
<proteinExistence type="predicted"/>
<dbReference type="Proteomes" id="UP000663193">
    <property type="component" value="Chromosome 17"/>
</dbReference>
<feature type="compositionally biased region" description="Low complexity" evidence="1">
    <location>
        <begin position="120"/>
        <end position="135"/>
    </location>
</feature>
<protein>
    <submittedName>
        <fullName evidence="2">Uncharacterized protein</fullName>
    </submittedName>
</protein>
<name>A0A7U2I889_PHANO</name>
<evidence type="ECO:0000313" key="3">
    <source>
        <dbReference type="Proteomes" id="UP000663193"/>
    </source>
</evidence>
<accession>A0A7U2I889</accession>
<feature type="compositionally biased region" description="Low complexity" evidence="1">
    <location>
        <begin position="58"/>
        <end position="74"/>
    </location>
</feature>
<evidence type="ECO:0000256" key="1">
    <source>
        <dbReference type="SAM" id="MobiDB-lite"/>
    </source>
</evidence>
<dbReference type="EMBL" id="CP069039">
    <property type="protein sequence ID" value="QRD04582.1"/>
    <property type="molecule type" value="Genomic_DNA"/>
</dbReference>
<sequence>METITNAASTVTSTVSSLIYGQPAKENETGGKEPVSGEQGKGTINEPFDQGNSENPVNTASSTNTAAATSSDSSNKNDDFLKLNPTLGQPTTSDSSSDIKTSTTGDTSIPIVPLNPDVATSSTGQGNTTTSTGITDKAGVSDKVWKPTDIDEVKPSGAPGAGPDAPDYKVATPDLSSTTSSKPTEHSDSVIAAKDSNAPKKQSGVETSHSDSAHVQPPVGGPIEEILNKGTSSKDEHTVPESEVNDPHSKMNDKTTRSTHPHKTDVGEIESHPAETSSRASESSKPTEPASPKAGDEKSEKKISQLKDKLKNKLHIGSKDK</sequence>
<evidence type="ECO:0000313" key="2">
    <source>
        <dbReference type="EMBL" id="QRD04582.1"/>
    </source>
</evidence>